<keyword evidence="2" id="KW-1185">Reference proteome</keyword>
<dbReference type="EMBL" id="BAWF01000060">
    <property type="protein sequence ID" value="GAF48821.1"/>
    <property type="molecule type" value="Genomic_DNA"/>
</dbReference>
<reference evidence="1 2" key="1">
    <citation type="submission" date="2014-02" db="EMBL/GenBank/DDBJ databases">
        <title>Whole genome shotgun sequence of Rhodococcus wratislaviensis NBRC 100605.</title>
        <authorList>
            <person name="Hosoyama A."/>
            <person name="Tsuchikane K."/>
            <person name="Yoshida I."/>
            <person name="Ohji S."/>
            <person name="Ichikawa N."/>
            <person name="Yamazoe A."/>
            <person name="Fujita N."/>
        </authorList>
    </citation>
    <scope>NUCLEOTIDE SEQUENCE [LARGE SCALE GENOMIC DNA]</scope>
    <source>
        <strain evidence="1 2">NBRC 100605</strain>
    </source>
</reference>
<proteinExistence type="predicted"/>
<name>X0QD31_RHOWR</name>
<accession>X0QD31</accession>
<evidence type="ECO:0000313" key="1">
    <source>
        <dbReference type="EMBL" id="GAF48821.1"/>
    </source>
</evidence>
<organism evidence="1 2">
    <name type="scientific">Rhodococcus wratislaviensis NBRC 100605</name>
    <dbReference type="NCBI Taxonomy" id="1219028"/>
    <lineage>
        <taxon>Bacteria</taxon>
        <taxon>Bacillati</taxon>
        <taxon>Actinomycetota</taxon>
        <taxon>Actinomycetes</taxon>
        <taxon>Mycobacteriales</taxon>
        <taxon>Nocardiaceae</taxon>
        <taxon>Rhodococcus</taxon>
    </lineage>
</organism>
<protein>
    <submittedName>
        <fullName evidence="1">Uncharacterized protein</fullName>
    </submittedName>
</protein>
<evidence type="ECO:0000313" key="2">
    <source>
        <dbReference type="Proteomes" id="UP000019491"/>
    </source>
</evidence>
<dbReference type="AlphaFoldDB" id="X0QD31"/>
<gene>
    <name evidence="1" type="ORF">RW1_060_00300</name>
</gene>
<dbReference type="Proteomes" id="UP000019491">
    <property type="component" value="Unassembled WGS sequence"/>
</dbReference>
<sequence length="99" mass="10527">MLLTDVIHLIWRRPRLSPAPPPPGRSPIVAGHVRRGAGAIMTDPSFETVELIENLIDAGGRDAEVAVLRGADAAADGDEHGEFTFEVCCGSVAHCFILP</sequence>
<comment type="caution">
    <text evidence="1">The sequence shown here is derived from an EMBL/GenBank/DDBJ whole genome shotgun (WGS) entry which is preliminary data.</text>
</comment>